<accession>A0A6A6CHL1</accession>
<proteinExistence type="inferred from homology"/>
<evidence type="ECO:0000256" key="1">
    <source>
        <dbReference type="ARBA" id="ARBA00038211"/>
    </source>
</evidence>
<dbReference type="InterPro" id="IPR011009">
    <property type="entry name" value="Kinase-like_dom_sf"/>
</dbReference>
<evidence type="ECO:0008006" key="4">
    <source>
        <dbReference type="Google" id="ProtNLM"/>
    </source>
</evidence>
<dbReference type="GO" id="GO:0005737">
    <property type="term" value="C:cytoplasm"/>
    <property type="evidence" value="ECO:0007669"/>
    <property type="project" value="TreeGrafter"/>
</dbReference>
<dbReference type="SUPFAM" id="SSF56112">
    <property type="entry name" value="Protein kinase-like (PK-like)"/>
    <property type="match status" value="1"/>
</dbReference>
<comment type="similarity">
    <text evidence="1">Belongs to the choline/ethanolamine kinase family.</text>
</comment>
<sequence length="370" mass="42213">MTEEGAGKEQQFTAAEALRLVSGYFDTEWPATDLEDVELQKVTGGFVNRLHILKRTNANSTNREPSSVLIRHFGRGEKKSHEEPLASNTTLSATDQAVIYYEMGRRGWGPLLYGAFPGGRLEEYLDAHPLTAAESCEPSIRRDLARSYARLHSLQLPFKRRNFGLVVDDLKAAILKRRDSSVRKLRASADPESLELASQLENNAWDQELEWASNLFERHQCKATLAVGDANYLNVMVKNYESECRTVLIDYETCTYSYRGIDIGGHFNERMYCWSNPETNMTGYDAPARDEQRLFCQSYLEEMRALGQSIDSMDTEEHLLLEARIGQMWQLLFSVMMGFVADDLPNDPVLHAGLAHMLNYYCRLKQEWLA</sequence>
<dbReference type="Pfam" id="PF01633">
    <property type="entry name" value="Choline_kinase"/>
    <property type="match status" value="1"/>
</dbReference>
<dbReference type="PANTHER" id="PTHR22603:SF93">
    <property type="entry name" value="RE24176P"/>
    <property type="match status" value="1"/>
</dbReference>
<gene>
    <name evidence="2" type="ORF">M409DRAFT_66654</name>
</gene>
<dbReference type="OrthoDB" id="3649325at2759"/>
<organism evidence="2 3">
    <name type="scientific">Zasmidium cellare ATCC 36951</name>
    <dbReference type="NCBI Taxonomy" id="1080233"/>
    <lineage>
        <taxon>Eukaryota</taxon>
        <taxon>Fungi</taxon>
        <taxon>Dikarya</taxon>
        <taxon>Ascomycota</taxon>
        <taxon>Pezizomycotina</taxon>
        <taxon>Dothideomycetes</taxon>
        <taxon>Dothideomycetidae</taxon>
        <taxon>Mycosphaerellales</taxon>
        <taxon>Mycosphaerellaceae</taxon>
        <taxon>Zasmidium</taxon>
    </lineage>
</organism>
<dbReference type="AlphaFoldDB" id="A0A6A6CHL1"/>
<keyword evidence="3" id="KW-1185">Reference proteome</keyword>
<dbReference type="Gene3D" id="3.30.200.20">
    <property type="entry name" value="Phosphorylase Kinase, domain 1"/>
    <property type="match status" value="1"/>
</dbReference>
<dbReference type="EMBL" id="ML993596">
    <property type="protein sequence ID" value="KAF2166684.1"/>
    <property type="molecule type" value="Genomic_DNA"/>
</dbReference>
<evidence type="ECO:0000313" key="2">
    <source>
        <dbReference type="EMBL" id="KAF2166684.1"/>
    </source>
</evidence>
<evidence type="ECO:0000313" key="3">
    <source>
        <dbReference type="Proteomes" id="UP000799537"/>
    </source>
</evidence>
<protein>
    <recommendedName>
        <fullName evidence="4">Aminoglycoside phosphotransferase domain-containing protein</fullName>
    </recommendedName>
</protein>
<dbReference type="Gene3D" id="3.90.1200.10">
    <property type="match status" value="1"/>
</dbReference>
<dbReference type="GO" id="GO:0006646">
    <property type="term" value="P:phosphatidylethanolamine biosynthetic process"/>
    <property type="evidence" value="ECO:0007669"/>
    <property type="project" value="TreeGrafter"/>
</dbReference>
<dbReference type="RefSeq" id="XP_033667573.1">
    <property type="nucleotide sequence ID" value="XM_033817035.1"/>
</dbReference>
<reference evidence="2" key="1">
    <citation type="journal article" date="2020" name="Stud. Mycol.">
        <title>101 Dothideomycetes genomes: a test case for predicting lifestyles and emergence of pathogens.</title>
        <authorList>
            <person name="Haridas S."/>
            <person name="Albert R."/>
            <person name="Binder M."/>
            <person name="Bloem J."/>
            <person name="Labutti K."/>
            <person name="Salamov A."/>
            <person name="Andreopoulos B."/>
            <person name="Baker S."/>
            <person name="Barry K."/>
            <person name="Bills G."/>
            <person name="Bluhm B."/>
            <person name="Cannon C."/>
            <person name="Castanera R."/>
            <person name="Culley D."/>
            <person name="Daum C."/>
            <person name="Ezra D."/>
            <person name="Gonzalez J."/>
            <person name="Henrissat B."/>
            <person name="Kuo A."/>
            <person name="Liang C."/>
            <person name="Lipzen A."/>
            <person name="Lutzoni F."/>
            <person name="Magnuson J."/>
            <person name="Mondo S."/>
            <person name="Nolan M."/>
            <person name="Ohm R."/>
            <person name="Pangilinan J."/>
            <person name="Park H.-J."/>
            <person name="Ramirez L."/>
            <person name="Alfaro M."/>
            <person name="Sun H."/>
            <person name="Tritt A."/>
            <person name="Yoshinaga Y."/>
            <person name="Zwiers L.-H."/>
            <person name="Turgeon B."/>
            <person name="Goodwin S."/>
            <person name="Spatafora J."/>
            <person name="Crous P."/>
            <person name="Grigoriev I."/>
        </authorList>
    </citation>
    <scope>NUCLEOTIDE SEQUENCE</scope>
    <source>
        <strain evidence="2">ATCC 36951</strain>
    </source>
</reference>
<dbReference type="Proteomes" id="UP000799537">
    <property type="component" value="Unassembled WGS sequence"/>
</dbReference>
<dbReference type="GO" id="GO:0004305">
    <property type="term" value="F:ethanolamine kinase activity"/>
    <property type="evidence" value="ECO:0007669"/>
    <property type="project" value="TreeGrafter"/>
</dbReference>
<dbReference type="PANTHER" id="PTHR22603">
    <property type="entry name" value="CHOLINE/ETHANOALAMINE KINASE"/>
    <property type="match status" value="1"/>
</dbReference>
<dbReference type="GO" id="GO:0004103">
    <property type="term" value="F:choline kinase activity"/>
    <property type="evidence" value="ECO:0007669"/>
    <property type="project" value="TreeGrafter"/>
</dbReference>
<name>A0A6A6CHL1_ZASCE</name>
<dbReference type="GeneID" id="54570307"/>